<protein>
    <submittedName>
        <fullName evidence="1">Uncharacterized protein</fullName>
    </submittedName>
</protein>
<dbReference type="Proteomes" id="UP000070155">
    <property type="component" value="Unassembled WGS sequence"/>
</dbReference>
<evidence type="ECO:0000313" key="2">
    <source>
        <dbReference type="Proteomes" id="UP000070155"/>
    </source>
</evidence>
<comment type="caution">
    <text evidence="1">The sequence shown here is derived from an EMBL/GenBank/DDBJ whole genome shotgun (WGS) entry which is preliminary data.</text>
</comment>
<evidence type="ECO:0000313" key="1">
    <source>
        <dbReference type="EMBL" id="KXA95598.1"/>
    </source>
</evidence>
<accession>A0A133UMZ5</accession>
<name>A0A133UMZ5_9EURY</name>
<sequence>MVEMRNSALMAHEEDLQTRGLVDWLRAHTSFLKPLHRYDGELRLEEDTRGGGKYRLELDREDVTDLYHGFDEEFRRREDRSIGTRFEPLRVRYEGDERERTMYLVTDFSRLTRSSKNREWYEALREWTGSEEEG</sequence>
<gene>
    <name evidence="1" type="ORF">AKJ36_00200</name>
</gene>
<keyword evidence="2" id="KW-1185">Reference proteome</keyword>
<dbReference type="EMBL" id="LHXQ01000001">
    <property type="protein sequence ID" value="KXA95598.1"/>
    <property type="molecule type" value="Genomic_DNA"/>
</dbReference>
<reference evidence="1 2" key="1">
    <citation type="journal article" date="2016" name="Sci. Rep.">
        <title>Metabolic traits of an uncultured archaeal lineage -MSBL1- from brine pools of the Red Sea.</title>
        <authorList>
            <person name="Mwirichia R."/>
            <person name="Alam I."/>
            <person name="Rashid M."/>
            <person name="Vinu M."/>
            <person name="Ba-Alawi W."/>
            <person name="Anthony Kamau A."/>
            <person name="Kamanda Ngugi D."/>
            <person name="Goker M."/>
            <person name="Klenk H.P."/>
            <person name="Bajic V."/>
            <person name="Stingl U."/>
        </authorList>
    </citation>
    <scope>NUCLEOTIDE SEQUENCE [LARGE SCALE GENOMIC DNA]</scope>
    <source>
        <strain evidence="1">SCGC-AAA259I07</strain>
    </source>
</reference>
<dbReference type="AlphaFoldDB" id="A0A133UMZ5"/>
<proteinExistence type="predicted"/>
<organism evidence="1 2">
    <name type="scientific">candidate division MSBL1 archaeon SCGC-AAA259I07</name>
    <dbReference type="NCBI Taxonomy" id="1698266"/>
    <lineage>
        <taxon>Archaea</taxon>
        <taxon>Methanobacteriati</taxon>
        <taxon>Methanobacteriota</taxon>
        <taxon>candidate division MSBL1</taxon>
    </lineage>
</organism>